<keyword evidence="4" id="KW-0378">Hydrolase</keyword>
<protein>
    <submittedName>
        <fullName evidence="12">Polynucleotidyl transferase</fullName>
    </submittedName>
</protein>
<evidence type="ECO:0000313" key="13">
    <source>
        <dbReference type="Proteomes" id="UP001604336"/>
    </source>
</evidence>
<dbReference type="InterPro" id="IPR049559">
    <property type="entry name" value="Rrp6p-like_exo"/>
</dbReference>
<dbReference type="PANTHER" id="PTHR12124:SF47">
    <property type="entry name" value="EXOSOME COMPONENT 10"/>
    <property type="match status" value="1"/>
</dbReference>
<evidence type="ECO:0000256" key="7">
    <source>
        <dbReference type="ARBA" id="ARBA00023158"/>
    </source>
</evidence>
<evidence type="ECO:0000256" key="9">
    <source>
        <dbReference type="ARBA" id="ARBA00043957"/>
    </source>
</evidence>
<dbReference type="InterPro" id="IPR010997">
    <property type="entry name" value="HRDC-like_sf"/>
</dbReference>
<evidence type="ECO:0000256" key="6">
    <source>
        <dbReference type="ARBA" id="ARBA00022839"/>
    </source>
</evidence>
<dbReference type="FunFam" id="3.30.420.10:FF:000065">
    <property type="entry name" value="Protein RRP6-like 2 isoform A"/>
    <property type="match status" value="1"/>
</dbReference>
<dbReference type="GO" id="GO:0000178">
    <property type="term" value="C:exosome (RNase complex)"/>
    <property type="evidence" value="ECO:0007669"/>
    <property type="project" value="UniProtKB-KW"/>
</dbReference>
<keyword evidence="13" id="KW-1185">Reference proteome</keyword>
<evidence type="ECO:0000256" key="4">
    <source>
        <dbReference type="ARBA" id="ARBA00022801"/>
    </source>
</evidence>
<dbReference type="SMART" id="SM00474">
    <property type="entry name" value="35EXOc"/>
    <property type="match status" value="1"/>
</dbReference>
<dbReference type="Pfam" id="PF00570">
    <property type="entry name" value="HRDC"/>
    <property type="match status" value="1"/>
</dbReference>
<evidence type="ECO:0000256" key="5">
    <source>
        <dbReference type="ARBA" id="ARBA00022835"/>
    </source>
</evidence>
<sequence length="932" mass="105532">MQIDPAEDADSKKSQGLRNFATKGLLPISIAKLSGSSRGMPSDRDFHFYNNFQEFKNPVKETDQKSKNLLKEIGASENLFNKPIEFPDDKDVDLDDDVAYDWLTNVNDEIFERFDVSVDEFKRLRKKEEKSGVRMMRVDDDDDMENGFQMVYGKKNKKLAVKRNVEEGGLEGLQEVKVASKVKPKVPFHIPTIRKPQDELKIIVNNSNQPHEHVWLQRSEDGSRFIHPLEKLSVLDFVDKKDNIPEPIKPPPLECTPFKHVEDVKDLKQLATKLRSVNEFAIDLEHNQYRSFQGLTCLMQISTRTEDFVIDTLKLRIHIGPYLREVFKDPTKRKVIHGADRDIIWLERDFGIYVCNMFDTGQASRVLKMERNSLEYLLHHFCGVTANKEYQNADWRLRPLPHEMIRYAREDTHYLLYIYDVMRMTLLTSSAESESSDPPLLEVYKRSYDICIQLYEKELLTDSSYLHIYGLQGAGLNAQQLAVVSGLYEWRDGVARADDESTGYVLPNRTLIEIAKQMPLTTSKLRWLLKSKLPYVERNLGSVVSIIRHSIQNAHAFEETAKYLQERRLETAIEENALVTEESEVLPSEAPEILNPCEVENINGTLPNDSMSKNTLASVDYKDGTLMIGSSNDRVNVNVNVQEGSHLLPGKHGDVKSKTDGCTAMSQRDTSRLSHSAEATVQVLKKPSRAFGALLGNSAKRKFDPDKREQEETKLGQIKSSVNLPFHTFSGKDERLQSDVIESAKPLEVPQQAEAVPAPAIGSNLGDVILLSDDSDMEESGNVDTEASANDQLKQQENKTEGSAEEIDEEDVPMSLSDLSSSFQKCFPSSYQTQESKVAGKSQPSDFLQVKPFDYEAAQKQVKFGQDNRREITETSDGDDRSRLNKGDKKKSSVISQKDEDKNDLPQGKKASGFPSIGQSQCNFPLSLDVEI</sequence>
<keyword evidence="8" id="KW-0539">Nucleus</keyword>
<dbReference type="GO" id="GO:0016740">
    <property type="term" value="F:transferase activity"/>
    <property type="evidence" value="ECO:0007669"/>
    <property type="project" value="UniProtKB-KW"/>
</dbReference>
<dbReference type="Pfam" id="PF01612">
    <property type="entry name" value="DNA_pol_A_exo1"/>
    <property type="match status" value="1"/>
</dbReference>
<dbReference type="InterPro" id="IPR002562">
    <property type="entry name" value="3'-5'_exonuclease_dom"/>
</dbReference>
<feature type="compositionally biased region" description="Acidic residues" evidence="10">
    <location>
        <begin position="803"/>
        <end position="812"/>
    </location>
</feature>
<keyword evidence="7" id="KW-0943">RNA-mediated gene silencing</keyword>
<dbReference type="EMBL" id="JBFOLK010000010">
    <property type="protein sequence ID" value="KAL2481805.1"/>
    <property type="molecule type" value="Genomic_DNA"/>
</dbReference>
<dbReference type="PROSITE" id="PS50967">
    <property type="entry name" value="HRDC"/>
    <property type="match status" value="1"/>
</dbReference>
<dbReference type="GO" id="GO:0004527">
    <property type="term" value="F:exonuclease activity"/>
    <property type="evidence" value="ECO:0007669"/>
    <property type="project" value="UniProtKB-KW"/>
</dbReference>
<comment type="caution">
    <text evidence="12">The sequence shown here is derived from an EMBL/GenBank/DDBJ whole genome shotgun (WGS) entry which is preliminary data.</text>
</comment>
<feature type="region of interest" description="Disordered" evidence="10">
    <location>
        <begin position="776"/>
        <end position="819"/>
    </location>
</feature>
<dbReference type="InterPro" id="IPR036397">
    <property type="entry name" value="RNaseH_sf"/>
</dbReference>
<evidence type="ECO:0000256" key="10">
    <source>
        <dbReference type="SAM" id="MobiDB-lite"/>
    </source>
</evidence>
<keyword evidence="12" id="KW-0808">Transferase</keyword>
<dbReference type="InterPro" id="IPR002121">
    <property type="entry name" value="HRDC_dom"/>
</dbReference>
<dbReference type="Proteomes" id="UP001604336">
    <property type="component" value="Unassembled WGS sequence"/>
</dbReference>
<dbReference type="Gene3D" id="3.30.420.10">
    <property type="entry name" value="Ribonuclease H-like superfamily/Ribonuclease H"/>
    <property type="match status" value="1"/>
</dbReference>
<name>A0ABD1R017_9LAMI</name>
<dbReference type="SMART" id="SM00341">
    <property type="entry name" value="HRDC"/>
    <property type="match status" value="1"/>
</dbReference>
<dbReference type="Gene3D" id="1.10.150.80">
    <property type="entry name" value="HRDC domain"/>
    <property type="match status" value="1"/>
</dbReference>
<reference evidence="13" key="1">
    <citation type="submission" date="2024-07" db="EMBL/GenBank/DDBJ databases">
        <title>Two chromosome-level genome assemblies of Korean endemic species Abeliophyllum distichum and Forsythia ovata (Oleaceae).</title>
        <authorList>
            <person name="Jang H."/>
        </authorList>
    </citation>
    <scope>NUCLEOTIDE SEQUENCE [LARGE SCALE GENOMIC DNA]</scope>
</reference>
<dbReference type="Pfam" id="PF08066">
    <property type="entry name" value="PMC2NT"/>
    <property type="match status" value="1"/>
</dbReference>
<feature type="compositionally biased region" description="Polar residues" evidence="10">
    <location>
        <begin position="782"/>
        <end position="793"/>
    </location>
</feature>
<feature type="compositionally biased region" description="Basic and acidic residues" evidence="10">
    <location>
        <begin position="866"/>
        <end position="904"/>
    </location>
</feature>
<dbReference type="SUPFAM" id="SSF53098">
    <property type="entry name" value="Ribonuclease H-like"/>
    <property type="match status" value="1"/>
</dbReference>
<evidence type="ECO:0000259" key="11">
    <source>
        <dbReference type="PROSITE" id="PS50967"/>
    </source>
</evidence>
<dbReference type="CDD" id="cd06147">
    <property type="entry name" value="Rrp6p_like_exo"/>
    <property type="match status" value="1"/>
</dbReference>
<dbReference type="AlphaFoldDB" id="A0ABD1R017"/>
<keyword evidence="6" id="KW-0269">Exonuclease</keyword>
<gene>
    <name evidence="12" type="ORF">Adt_34771</name>
</gene>
<keyword evidence="3" id="KW-0540">Nuclease</keyword>
<proteinExistence type="inferred from homology"/>
<dbReference type="InterPro" id="IPR045092">
    <property type="entry name" value="Rrp6-like"/>
</dbReference>
<accession>A0ABD1R017</accession>
<evidence type="ECO:0000256" key="8">
    <source>
        <dbReference type="ARBA" id="ARBA00023242"/>
    </source>
</evidence>
<comment type="subcellular location">
    <subcellularLocation>
        <location evidence="1">Nucleus</location>
    </subcellularLocation>
</comment>
<dbReference type="InterPro" id="IPR044876">
    <property type="entry name" value="HRDC_dom_sf"/>
</dbReference>
<dbReference type="GO" id="GO:0006364">
    <property type="term" value="P:rRNA processing"/>
    <property type="evidence" value="ECO:0007669"/>
    <property type="project" value="UniProtKB-KW"/>
</dbReference>
<evidence type="ECO:0000256" key="3">
    <source>
        <dbReference type="ARBA" id="ARBA00022722"/>
    </source>
</evidence>
<dbReference type="InterPro" id="IPR012337">
    <property type="entry name" value="RNaseH-like_sf"/>
</dbReference>
<evidence type="ECO:0000256" key="2">
    <source>
        <dbReference type="ARBA" id="ARBA00022552"/>
    </source>
</evidence>
<dbReference type="FunFam" id="1.10.150.80:FF:000001">
    <property type="entry name" value="Putative exosome component 10"/>
    <property type="match status" value="1"/>
</dbReference>
<comment type="similarity">
    <text evidence="9">Belongs to the exosome component 10/RRP6 family.</text>
</comment>
<dbReference type="GO" id="GO:0005730">
    <property type="term" value="C:nucleolus"/>
    <property type="evidence" value="ECO:0007669"/>
    <property type="project" value="UniProtKB-ARBA"/>
</dbReference>
<evidence type="ECO:0000313" key="12">
    <source>
        <dbReference type="EMBL" id="KAL2481805.1"/>
    </source>
</evidence>
<dbReference type="InterPro" id="IPR012588">
    <property type="entry name" value="Exosome-assoc_fac_Rrp6_N"/>
</dbReference>
<dbReference type="SUPFAM" id="SSF47819">
    <property type="entry name" value="HRDC-like"/>
    <property type="match status" value="1"/>
</dbReference>
<keyword evidence="5" id="KW-0271">Exosome</keyword>
<dbReference type="PANTHER" id="PTHR12124">
    <property type="entry name" value="POLYMYOSITIS/SCLERODERMA AUTOANTIGEN-RELATED"/>
    <property type="match status" value="1"/>
</dbReference>
<feature type="domain" description="HRDC" evidence="11">
    <location>
        <begin position="477"/>
        <end position="557"/>
    </location>
</feature>
<feature type="region of interest" description="Disordered" evidence="10">
    <location>
        <begin position="861"/>
        <end position="920"/>
    </location>
</feature>
<organism evidence="12 13">
    <name type="scientific">Abeliophyllum distichum</name>
    <dbReference type="NCBI Taxonomy" id="126358"/>
    <lineage>
        <taxon>Eukaryota</taxon>
        <taxon>Viridiplantae</taxon>
        <taxon>Streptophyta</taxon>
        <taxon>Embryophyta</taxon>
        <taxon>Tracheophyta</taxon>
        <taxon>Spermatophyta</taxon>
        <taxon>Magnoliopsida</taxon>
        <taxon>eudicotyledons</taxon>
        <taxon>Gunneridae</taxon>
        <taxon>Pentapetalae</taxon>
        <taxon>asterids</taxon>
        <taxon>lamiids</taxon>
        <taxon>Lamiales</taxon>
        <taxon>Oleaceae</taxon>
        <taxon>Forsythieae</taxon>
        <taxon>Abeliophyllum</taxon>
    </lineage>
</organism>
<evidence type="ECO:0000256" key="1">
    <source>
        <dbReference type="ARBA" id="ARBA00004123"/>
    </source>
</evidence>
<dbReference type="GO" id="GO:0080188">
    <property type="term" value="P:gene silencing by siRNA-directed DNA methylation"/>
    <property type="evidence" value="ECO:0007669"/>
    <property type="project" value="UniProtKB-ARBA"/>
</dbReference>
<keyword evidence="2" id="KW-0698">rRNA processing</keyword>